<evidence type="ECO:0000313" key="1">
    <source>
        <dbReference type="EMBL" id="GBO45254.1"/>
    </source>
</evidence>
<evidence type="ECO:0000313" key="3">
    <source>
        <dbReference type="Proteomes" id="UP000499080"/>
    </source>
</evidence>
<dbReference type="AlphaFoldDB" id="A0A4Y2X8J3"/>
<protein>
    <submittedName>
        <fullName evidence="1">Uncharacterized protein</fullName>
    </submittedName>
</protein>
<organism evidence="1 3">
    <name type="scientific">Araneus ventricosus</name>
    <name type="common">Orbweaver spider</name>
    <name type="synonym">Epeira ventricosa</name>
    <dbReference type="NCBI Taxonomy" id="182803"/>
    <lineage>
        <taxon>Eukaryota</taxon>
        <taxon>Metazoa</taxon>
        <taxon>Ecdysozoa</taxon>
        <taxon>Arthropoda</taxon>
        <taxon>Chelicerata</taxon>
        <taxon>Arachnida</taxon>
        <taxon>Araneae</taxon>
        <taxon>Araneomorphae</taxon>
        <taxon>Entelegynae</taxon>
        <taxon>Araneoidea</taxon>
        <taxon>Araneidae</taxon>
        <taxon>Araneus</taxon>
    </lineage>
</organism>
<dbReference type="Proteomes" id="UP000499080">
    <property type="component" value="Unassembled WGS sequence"/>
</dbReference>
<dbReference type="EMBL" id="BGPR01072315">
    <property type="protein sequence ID" value="GBO45259.1"/>
    <property type="molecule type" value="Genomic_DNA"/>
</dbReference>
<keyword evidence="3" id="KW-1185">Reference proteome</keyword>
<comment type="caution">
    <text evidence="1">The sequence shown here is derived from an EMBL/GenBank/DDBJ whole genome shotgun (WGS) entry which is preliminary data.</text>
</comment>
<accession>A0A4Y2X8J3</accession>
<evidence type="ECO:0000313" key="2">
    <source>
        <dbReference type="EMBL" id="GBO45259.1"/>
    </source>
</evidence>
<gene>
    <name evidence="2" type="ORF">AVEN_260781_1</name>
    <name evidence="1" type="ORF">AVEN_98691_1</name>
</gene>
<reference evidence="1 3" key="1">
    <citation type="journal article" date="2019" name="Sci. Rep.">
        <title>Orb-weaving spider Araneus ventricosus genome elucidates the spidroin gene catalogue.</title>
        <authorList>
            <person name="Kono N."/>
            <person name="Nakamura H."/>
            <person name="Ohtoshi R."/>
            <person name="Moran D.A.P."/>
            <person name="Shinohara A."/>
            <person name="Yoshida Y."/>
            <person name="Fujiwara M."/>
            <person name="Mori M."/>
            <person name="Tomita M."/>
            <person name="Arakawa K."/>
        </authorList>
    </citation>
    <scope>NUCLEOTIDE SEQUENCE [LARGE SCALE GENOMIC DNA]</scope>
</reference>
<sequence>MKVLIALVQRSVLTIRGNTLRFLETVLPKQMSYLEARKLVKSQTPTPGNSYVSVAKKKKKKSFSAPFVQKNPDVSAVPSSKLSDCTAKASPPITNFPIPSSPSVAPVSEEALASPDFTDLNLLQIKKKAGKGFFNYTHVHKLRIIRNHTETEL</sequence>
<dbReference type="EMBL" id="BGPR01072313">
    <property type="protein sequence ID" value="GBO45254.1"/>
    <property type="molecule type" value="Genomic_DNA"/>
</dbReference>
<name>A0A4Y2X8J3_ARAVE</name>
<proteinExistence type="predicted"/>